<sequence>MCTICSALRPYATDCDYGALNAAPVTTETADAADNISTSYTMEVNGSFEGLIESAGDRDWVAITLQAGTTYDIDLLASPSGAGTLSDPITAIYDSAGTYLAGNDDGGEGTESYMSFTAESTGTYYVMARGYSATTGTYRLDVTAEAPPPPPPPTDADLDTLAAYLTSGYWTDGGEIPHRFDTRTNNVISVNLAGLTETGQQLARWALETWEAVADIAFAETTGSADITFDDANTGAYAEYMQSGGYTISADINISTGWIDEYGAELGSYGFQTYVHEIGHALGLGHLGNYNGSATYGTENTFANDSWQVSVMSYFNQYENTQTTASYAEVVTAMSADIIAVQSLYGAAGTSSLTAGDTVYGAGHTLGSSWLGQLYSAMTSTSISGGTVYTGDSFAATIWDIGGYDIIDLSFDVWDQNVNLNAESASDVDGETGNLVIARGTVIEEFRAGLGDDTVLGNAAANTLLGNGGEDTLRGAAGNDTLNGGSGNDTLEGGADRDTLIGGTGADALNGGDGIDLADYRASILAAVVDLADSALNSGAAAGDTLTAIENLSGTLFDDSLYGDDVRNVLRGLKGDDLLAGRGGNDQLIGAGGKDSLLGGDGDDTLKGGGKRDTLDGGAQNDLLFGNGGRDLLDGSSGDDRLTGGNGRDTFIYNGGVDVIEDFGNDRLRVDDVLWTGQSYRKSDVMALASAETGDTIFDFGGGNTLTLTGYSDLDALSGVLAII</sequence>
<dbReference type="InterPro" id="IPR034033">
    <property type="entry name" value="Serralysin-like"/>
</dbReference>
<feature type="domain" description="Peptidase metallopeptidase" evidence="7">
    <location>
        <begin position="177"/>
        <end position="317"/>
    </location>
</feature>
<dbReference type="GO" id="GO:0008270">
    <property type="term" value="F:zinc ion binding"/>
    <property type="evidence" value="ECO:0007669"/>
    <property type="project" value="InterPro"/>
</dbReference>
<keyword evidence="5" id="KW-0677">Repeat</keyword>
<comment type="cofactor">
    <cofactor evidence="1">
        <name>Ca(2+)</name>
        <dbReference type="ChEBI" id="CHEBI:29108"/>
    </cofactor>
</comment>
<evidence type="ECO:0000256" key="6">
    <source>
        <dbReference type="SAM" id="MobiDB-lite"/>
    </source>
</evidence>
<evidence type="ECO:0000256" key="3">
    <source>
        <dbReference type="ARBA" id="ARBA00009490"/>
    </source>
</evidence>
<dbReference type="SUPFAM" id="SSF55486">
    <property type="entry name" value="Metalloproteases ('zincins'), catalytic domain"/>
    <property type="match status" value="1"/>
</dbReference>
<dbReference type="Proteomes" id="UP000231553">
    <property type="component" value="Unassembled WGS sequence"/>
</dbReference>
<dbReference type="Pfam" id="PF00353">
    <property type="entry name" value="HemolysinCabind"/>
    <property type="match status" value="4"/>
</dbReference>
<evidence type="ECO:0000256" key="2">
    <source>
        <dbReference type="ARBA" id="ARBA00004613"/>
    </source>
</evidence>
<dbReference type="InterPro" id="IPR006026">
    <property type="entry name" value="Peptidase_Metallo"/>
</dbReference>
<dbReference type="EMBL" id="PGTB01000143">
    <property type="protein sequence ID" value="PJE34754.1"/>
    <property type="molecule type" value="Genomic_DNA"/>
</dbReference>
<dbReference type="Pfam" id="PF04151">
    <property type="entry name" value="PPC"/>
    <property type="match status" value="1"/>
</dbReference>
<dbReference type="PANTHER" id="PTHR38340:SF1">
    <property type="entry name" value="S-LAYER PROTEIN"/>
    <property type="match status" value="1"/>
</dbReference>
<feature type="region of interest" description="Disordered" evidence="6">
    <location>
        <begin position="475"/>
        <end position="496"/>
    </location>
</feature>
<comment type="caution">
    <text evidence="8">The sequence shown here is derived from an EMBL/GenBank/DDBJ whole genome shotgun (WGS) entry which is preliminary data.</text>
</comment>
<dbReference type="SUPFAM" id="SSF89260">
    <property type="entry name" value="Collagen-binding domain"/>
    <property type="match status" value="1"/>
</dbReference>
<dbReference type="OrthoDB" id="733404at2"/>
<dbReference type="Gene3D" id="3.40.390.10">
    <property type="entry name" value="Collagenase (Catalytic Domain)"/>
    <property type="match status" value="1"/>
</dbReference>
<dbReference type="AlphaFoldDB" id="A0A2M8IW72"/>
<comment type="similarity">
    <text evidence="3">Belongs to the peptidase M10B family.</text>
</comment>
<evidence type="ECO:0000313" key="9">
    <source>
        <dbReference type="Proteomes" id="UP000231553"/>
    </source>
</evidence>
<keyword evidence="9" id="KW-1185">Reference proteome</keyword>
<protein>
    <recommendedName>
        <fullName evidence="7">Peptidase metallopeptidase domain-containing protein</fullName>
    </recommendedName>
</protein>
<dbReference type="InterPro" id="IPR007280">
    <property type="entry name" value="Peptidase_C_arc/bac"/>
</dbReference>
<dbReference type="InterPro" id="IPR013858">
    <property type="entry name" value="Peptidase_M10B_C"/>
</dbReference>
<proteinExistence type="inferred from homology"/>
<dbReference type="GO" id="GO:0006508">
    <property type="term" value="P:proteolysis"/>
    <property type="evidence" value="ECO:0007669"/>
    <property type="project" value="InterPro"/>
</dbReference>
<comment type="subcellular location">
    <subcellularLocation>
        <location evidence="2">Secreted</location>
    </subcellularLocation>
</comment>
<dbReference type="PROSITE" id="PS00330">
    <property type="entry name" value="HEMOLYSIN_CALCIUM"/>
    <property type="match status" value="3"/>
</dbReference>
<dbReference type="InterPro" id="IPR018511">
    <property type="entry name" value="Hemolysin-typ_Ca-bd_CS"/>
</dbReference>
<dbReference type="Gene3D" id="2.150.10.10">
    <property type="entry name" value="Serralysin-like metalloprotease, C-terminal"/>
    <property type="match status" value="3"/>
</dbReference>
<accession>A0A2M8IW72</accession>
<dbReference type="CDD" id="cd04277">
    <property type="entry name" value="ZnMc_serralysin_like"/>
    <property type="match status" value="1"/>
</dbReference>
<dbReference type="GO" id="GO:0008237">
    <property type="term" value="F:metallopeptidase activity"/>
    <property type="evidence" value="ECO:0007669"/>
    <property type="project" value="InterPro"/>
</dbReference>
<dbReference type="InterPro" id="IPR001343">
    <property type="entry name" value="Hemolysn_Ca-bd"/>
</dbReference>
<reference evidence="8 9" key="1">
    <citation type="journal article" date="2018" name="Int. J. Syst. Evol. Microbiol.">
        <title>Pseudooceanicola lipolyticus sp. nov., a marine alphaproteobacterium, reclassification of Oceanicola flagellatus as Pseudooceanicola flagellatus comb. nov. and emended description of the genus Pseudooceanicola.</title>
        <authorList>
            <person name="Huang M.-M."/>
            <person name="Guo L.-L."/>
            <person name="Wu Y.-H."/>
            <person name="Lai Q.-L."/>
            <person name="Shao Z.-Z."/>
            <person name="Wang C.-S."/>
            <person name="Wu M."/>
            <person name="Xu X.-W."/>
        </authorList>
    </citation>
    <scope>NUCLEOTIDE SEQUENCE [LARGE SCALE GENOMIC DNA]</scope>
    <source>
        <strain evidence="8 9">157</strain>
    </source>
</reference>
<evidence type="ECO:0000259" key="7">
    <source>
        <dbReference type="SMART" id="SM00235"/>
    </source>
</evidence>
<name>A0A2M8IW72_9RHOB</name>
<gene>
    <name evidence="8" type="ORF">CVM52_20630</name>
</gene>
<keyword evidence="4" id="KW-0964">Secreted</keyword>
<evidence type="ECO:0000313" key="8">
    <source>
        <dbReference type="EMBL" id="PJE34754.1"/>
    </source>
</evidence>
<dbReference type="InterPro" id="IPR050557">
    <property type="entry name" value="RTX_toxin/Mannuronan_C5-epim"/>
</dbReference>
<dbReference type="PRINTS" id="PR00313">
    <property type="entry name" value="CABNDNGRPT"/>
</dbReference>
<dbReference type="InterPro" id="IPR011049">
    <property type="entry name" value="Serralysin-like_metalloprot_C"/>
</dbReference>
<dbReference type="SMART" id="SM00235">
    <property type="entry name" value="ZnMc"/>
    <property type="match status" value="1"/>
</dbReference>
<organism evidence="8 9">
    <name type="scientific">Pseudooceanicola lipolyticus</name>
    <dbReference type="NCBI Taxonomy" id="2029104"/>
    <lineage>
        <taxon>Bacteria</taxon>
        <taxon>Pseudomonadati</taxon>
        <taxon>Pseudomonadota</taxon>
        <taxon>Alphaproteobacteria</taxon>
        <taxon>Rhodobacterales</taxon>
        <taxon>Paracoccaceae</taxon>
        <taxon>Pseudooceanicola</taxon>
    </lineage>
</organism>
<dbReference type="Gene3D" id="2.60.120.380">
    <property type="match status" value="1"/>
</dbReference>
<evidence type="ECO:0000256" key="1">
    <source>
        <dbReference type="ARBA" id="ARBA00001913"/>
    </source>
</evidence>
<dbReference type="GO" id="GO:0005509">
    <property type="term" value="F:calcium ion binding"/>
    <property type="evidence" value="ECO:0007669"/>
    <property type="project" value="InterPro"/>
</dbReference>
<dbReference type="InterPro" id="IPR024079">
    <property type="entry name" value="MetalloPept_cat_dom_sf"/>
</dbReference>
<dbReference type="SUPFAM" id="SSF51120">
    <property type="entry name" value="beta-Roll"/>
    <property type="match status" value="2"/>
</dbReference>
<evidence type="ECO:0000256" key="5">
    <source>
        <dbReference type="ARBA" id="ARBA00022737"/>
    </source>
</evidence>
<dbReference type="PANTHER" id="PTHR38340">
    <property type="entry name" value="S-LAYER PROTEIN"/>
    <property type="match status" value="1"/>
</dbReference>
<evidence type="ECO:0000256" key="4">
    <source>
        <dbReference type="ARBA" id="ARBA00022525"/>
    </source>
</evidence>
<dbReference type="Pfam" id="PF08548">
    <property type="entry name" value="Peptidase_M10_C"/>
    <property type="match status" value="1"/>
</dbReference>
<dbReference type="GO" id="GO:0005615">
    <property type="term" value="C:extracellular space"/>
    <property type="evidence" value="ECO:0007669"/>
    <property type="project" value="InterPro"/>
</dbReference>